<name>I0ZAF5_COCSC</name>
<keyword evidence="4 5" id="KW-0472">Membrane</keyword>
<gene>
    <name evidence="6" type="ORF">COCSUDRAFT_52224</name>
</gene>
<evidence type="ECO:0000256" key="4">
    <source>
        <dbReference type="ARBA" id="ARBA00023136"/>
    </source>
</evidence>
<feature type="transmembrane region" description="Helical" evidence="5">
    <location>
        <begin position="107"/>
        <end position="131"/>
    </location>
</feature>
<dbReference type="Proteomes" id="UP000007264">
    <property type="component" value="Unassembled WGS sequence"/>
</dbReference>
<dbReference type="RefSeq" id="XP_005652168.1">
    <property type="nucleotide sequence ID" value="XM_005652111.1"/>
</dbReference>
<dbReference type="SUPFAM" id="SSF161084">
    <property type="entry name" value="MAPEG domain-like"/>
    <property type="match status" value="1"/>
</dbReference>
<evidence type="ECO:0000256" key="5">
    <source>
        <dbReference type="SAM" id="Phobius"/>
    </source>
</evidence>
<proteinExistence type="predicted"/>
<dbReference type="EMBL" id="AGSI01000001">
    <property type="protein sequence ID" value="EIE27624.1"/>
    <property type="molecule type" value="Genomic_DNA"/>
</dbReference>
<comment type="caution">
    <text evidence="6">The sequence shown here is derived from an EMBL/GenBank/DDBJ whole genome shotgun (WGS) entry which is preliminary data.</text>
</comment>
<dbReference type="eggNOG" id="ENOG502SCQD">
    <property type="taxonomic scope" value="Eukaryota"/>
</dbReference>
<dbReference type="Pfam" id="PF01124">
    <property type="entry name" value="MAPEG"/>
    <property type="match status" value="1"/>
</dbReference>
<evidence type="ECO:0008006" key="8">
    <source>
        <dbReference type="Google" id="ProtNLM"/>
    </source>
</evidence>
<evidence type="ECO:0000256" key="3">
    <source>
        <dbReference type="ARBA" id="ARBA00022989"/>
    </source>
</evidence>
<dbReference type="GO" id="GO:0016020">
    <property type="term" value="C:membrane"/>
    <property type="evidence" value="ECO:0007669"/>
    <property type="project" value="UniProtKB-SubCell"/>
</dbReference>
<evidence type="ECO:0000256" key="2">
    <source>
        <dbReference type="ARBA" id="ARBA00022692"/>
    </source>
</evidence>
<dbReference type="PANTHER" id="PTHR35814:SF1">
    <property type="entry name" value="GLUTATHIONE S-TRANSFERASE-RELATED"/>
    <property type="match status" value="1"/>
</dbReference>
<feature type="transmembrane region" description="Helical" evidence="5">
    <location>
        <begin position="61"/>
        <end position="87"/>
    </location>
</feature>
<dbReference type="AlphaFoldDB" id="I0ZAF5"/>
<evidence type="ECO:0000313" key="6">
    <source>
        <dbReference type="EMBL" id="EIE27624.1"/>
    </source>
</evidence>
<dbReference type="Gene3D" id="1.20.120.550">
    <property type="entry name" value="Membrane associated eicosanoid/glutathione metabolism-like domain"/>
    <property type="match status" value="1"/>
</dbReference>
<dbReference type="GeneID" id="17045639"/>
<dbReference type="InterPro" id="IPR023352">
    <property type="entry name" value="MAPEG-like_dom_sf"/>
</dbReference>
<feature type="transmembrane region" description="Helical" evidence="5">
    <location>
        <begin position="6"/>
        <end position="26"/>
    </location>
</feature>
<accession>I0ZAF5</accession>
<dbReference type="PANTHER" id="PTHR35814">
    <property type="match status" value="1"/>
</dbReference>
<comment type="subcellular location">
    <subcellularLocation>
        <location evidence="1">Membrane</location>
    </subcellularLocation>
</comment>
<keyword evidence="7" id="KW-1185">Reference proteome</keyword>
<protein>
    <recommendedName>
        <fullName evidence="8">Glutathione S-transferase</fullName>
    </recommendedName>
</protein>
<evidence type="ECO:0000313" key="7">
    <source>
        <dbReference type="Proteomes" id="UP000007264"/>
    </source>
</evidence>
<sequence length="132" mass="14183">MALPVTSLYGSLTGILYIALTFGVVFKRRELKIPYGDGGQRMLVKRISAHNNASQYIPLSLILLALIEAGGFAHTAWMHGLGLALLIGRSSHAYAIALDGTPHKFRLYGMLATLNGILLSCCTLLGHGLGLY</sequence>
<keyword evidence="2 5" id="KW-0812">Transmembrane</keyword>
<keyword evidence="3 5" id="KW-1133">Transmembrane helix</keyword>
<dbReference type="KEGG" id="csl:COCSUDRAFT_52224"/>
<evidence type="ECO:0000256" key="1">
    <source>
        <dbReference type="ARBA" id="ARBA00004370"/>
    </source>
</evidence>
<dbReference type="OrthoDB" id="527248at2759"/>
<organism evidence="6 7">
    <name type="scientific">Coccomyxa subellipsoidea (strain C-169)</name>
    <name type="common">Green microalga</name>
    <dbReference type="NCBI Taxonomy" id="574566"/>
    <lineage>
        <taxon>Eukaryota</taxon>
        <taxon>Viridiplantae</taxon>
        <taxon>Chlorophyta</taxon>
        <taxon>core chlorophytes</taxon>
        <taxon>Trebouxiophyceae</taxon>
        <taxon>Trebouxiophyceae incertae sedis</taxon>
        <taxon>Coccomyxaceae</taxon>
        <taxon>Coccomyxa</taxon>
        <taxon>Coccomyxa subellipsoidea</taxon>
    </lineage>
</organism>
<reference evidence="6 7" key="1">
    <citation type="journal article" date="2012" name="Genome Biol.">
        <title>The genome of the polar eukaryotic microalga coccomyxa subellipsoidea reveals traits of cold adaptation.</title>
        <authorList>
            <person name="Blanc G."/>
            <person name="Agarkova I."/>
            <person name="Grimwood J."/>
            <person name="Kuo A."/>
            <person name="Brueggeman A."/>
            <person name="Dunigan D."/>
            <person name="Gurnon J."/>
            <person name="Ladunga I."/>
            <person name="Lindquist E."/>
            <person name="Lucas S."/>
            <person name="Pangilinan J."/>
            <person name="Proschold T."/>
            <person name="Salamov A."/>
            <person name="Schmutz J."/>
            <person name="Weeks D."/>
            <person name="Yamada T."/>
            <person name="Claverie J.M."/>
            <person name="Grigoriev I."/>
            <person name="Van Etten J."/>
            <person name="Lomsadze A."/>
            <person name="Borodovsky M."/>
        </authorList>
    </citation>
    <scope>NUCLEOTIDE SEQUENCE [LARGE SCALE GENOMIC DNA]</scope>
    <source>
        <strain evidence="6 7">C-169</strain>
    </source>
</reference>
<dbReference type="InterPro" id="IPR001129">
    <property type="entry name" value="Membr-assoc_MAPEG"/>
</dbReference>